<dbReference type="Pfam" id="PF01977">
    <property type="entry name" value="UbiD"/>
    <property type="match status" value="1"/>
</dbReference>
<feature type="domain" description="3-octaprenyl-4-hydroxybenzoate carboxy-lyase-like Rift-related" evidence="16">
    <location>
        <begin position="99"/>
        <end position="283"/>
    </location>
</feature>
<dbReference type="KEGG" id="mfv:Mfer_0955"/>
<evidence type="ECO:0000256" key="11">
    <source>
        <dbReference type="ARBA" id="ARBA00049583"/>
    </source>
</evidence>
<comment type="catalytic activity">
    <reaction evidence="10">
        <text>(2E)-3-methyl-5-phosphooxypent-2-enoate + H(+) = isopentenyl phosphate + CO2</text>
        <dbReference type="Rhea" id="RHEA:78971"/>
        <dbReference type="ChEBI" id="CHEBI:15378"/>
        <dbReference type="ChEBI" id="CHEBI:16526"/>
        <dbReference type="ChEBI" id="CHEBI:65078"/>
        <dbReference type="ChEBI" id="CHEBI:229665"/>
        <dbReference type="EC" id="4.1.1.126"/>
    </reaction>
    <physiologicalReaction direction="left-to-right" evidence="10">
        <dbReference type="Rhea" id="RHEA:78972"/>
    </physiologicalReaction>
</comment>
<dbReference type="GO" id="GO:0005737">
    <property type="term" value="C:cytoplasm"/>
    <property type="evidence" value="ECO:0007669"/>
    <property type="project" value="TreeGrafter"/>
</dbReference>
<dbReference type="InterPro" id="IPR048304">
    <property type="entry name" value="UbiD_Rift_dom"/>
</dbReference>
<evidence type="ECO:0000256" key="12">
    <source>
        <dbReference type="ARBA" id="ARBA00049727"/>
    </source>
</evidence>
<evidence type="ECO:0000256" key="6">
    <source>
        <dbReference type="ARBA" id="ARBA00022793"/>
    </source>
</evidence>
<dbReference type="InterPro" id="IPR002830">
    <property type="entry name" value="UbiD"/>
</dbReference>
<dbReference type="AlphaFoldDB" id="E3GVY6"/>
<reference evidence="19 20" key="1">
    <citation type="journal article" date="2010" name="Stand. Genomic Sci.">
        <title>Complete genome sequence of Methanothermus fervidus type strain (V24S).</title>
        <authorList>
            <person name="Anderson I."/>
            <person name="Djao O.D."/>
            <person name="Misra M."/>
            <person name="Chertkov O."/>
            <person name="Nolan M."/>
            <person name="Lucas S."/>
            <person name="Lapidus A."/>
            <person name="Del Rio T.G."/>
            <person name="Tice H."/>
            <person name="Cheng J.F."/>
            <person name="Tapia R."/>
            <person name="Han C."/>
            <person name="Goodwin L."/>
            <person name="Pitluck S."/>
            <person name="Liolios K."/>
            <person name="Ivanova N."/>
            <person name="Mavromatis K."/>
            <person name="Mikhailova N."/>
            <person name="Pati A."/>
            <person name="Brambilla E."/>
            <person name="Chen A."/>
            <person name="Palaniappan K."/>
            <person name="Land M."/>
            <person name="Hauser L."/>
            <person name="Chang Y.J."/>
            <person name="Jeffries C.D."/>
            <person name="Sikorski J."/>
            <person name="Spring S."/>
            <person name="Rohde M."/>
            <person name="Eichinger K."/>
            <person name="Huber H."/>
            <person name="Wirth R."/>
            <person name="Goker M."/>
            <person name="Detter J.C."/>
            <person name="Woyke T."/>
            <person name="Bristow J."/>
            <person name="Eisen J.A."/>
            <person name="Markowitz V."/>
            <person name="Hugenholtz P."/>
            <person name="Klenk H.P."/>
            <person name="Kyrpides N.C."/>
        </authorList>
    </citation>
    <scope>NUCLEOTIDE SEQUENCE [LARGE SCALE GENOMIC DNA]</scope>
    <source>
        <strain evidence="20">ATCC 43054 / DSM 2088 / JCM 10308 / V24 S</strain>
    </source>
</reference>
<keyword evidence="5" id="KW-0288">FMN</keyword>
<keyword evidence="9" id="KW-0456">Lyase</keyword>
<evidence type="ECO:0000256" key="5">
    <source>
        <dbReference type="ARBA" id="ARBA00022643"/>
    </source>
</evidence>
<comment type="function">
    <text evidence="11">Catalyzes the conversion of trans-anhydromevalonate 5-phosphate (tAHMP) into isopentenyl phosphate. Involved in the archaeal mevalonate (MVA) pathway, which provides fundamental precursors for isoprenoid biosynthesis, such as isopentenyl diphosphate (IPP) and dimethylallyl diphosphate (DMAPP).</text>
</comment>
<dbReference type="SUPFAM" id="SSF50475">
    <property type="entry name" value="FMN-binding split barrel"/>
    <property type="match status" value="1"/>
</dbReference>
<evidence type="ECO:0000256" key="15">
    <source>
        <dbReference type="SAM" id="MobiDB-lite"/>
    </source>
</evidence>
<evidence type="ECO:0000256" key="14">
    <source>
        <dbReference type="ARBA" id="ARBA00049936"/>
    </source>
</evidence>
<keyword evidence="20" id="KW-1185">Reference proteome</keyword>
<evidence type="ECO:0000256" key="8">
    <source>
        <dbReference type="ARBA" id="ARBA00023229"/>
    </source>
</evidence>
<evidence type="ECO:0000259" key="17">
    <source>
        <dbReference type="Pfam" id="PF20695"/>
    </source>
</evidence>
<dbReference type="Proteomes" id="UP000002315">
    <property type="component" value="Chromosome"/>
</dbReference>
<dbReference type="EMBL" id="CP002278">
    <property type="protein sequence ID" value="ADP77751.1"/>
    <property type="molecule type" value="Genomic_DNA"/>
</dbReference>
<comment type="similarity">
    <text evidence="3">Belongs to the UbiD family.</text>
</comment>
<accession>E3GVY6</accession>
<evidence type="ECO:0000256" key="3">
    <source>
        <dbReference type="ARBA" id="ARBA00010021"/>
    </source>
</evidence>
<sequence>MSDLKTFIEILDEKYGVKEINKEVSTKFEIAKIIKKYENKTLIFNNIAESDIPIVSGVCNTREKICTALNCKNLLKKTLDGMDNPKPIKKIEKLDKKEYTTKKVDLNLLPILRHYKKDGGRYITSGIVIAKDPNTGIRNASIHRMMVIDKNKVAIRIVPRDLYTYYKESEKLGKDLEVAVVIGVHPAVLFASSISVPINQDELEIANYFHQGEMKLFKCEDVDIEVPKSEIILEGKILANKRAEEGPFLDITGTYDLVRREPILKFEKMHIRKDAIYHAILPAGYEHMLLQGIPQEARIYKAVKNTLPTVKDVKLTEGGCCWLHAVISIKKRTEGDAKNVIMAALSAHPSLKHVVVTDEDIDISNLREVEYAIATRVRGDRDILIIPNVRGSSLDPMAKPDGTTTKVGIDATKPLKNG</sequence>
<dbReference type="FunFam" id="3.40.1670.10:FF:000003">
    <property type="entry name" value="Phenolic acid decarboxylase"/>
    <property type="match status" value="1"/>
</dbReference>
<feature type="domain" description="3-octaprenyl-4-hydroxybenzoate carboxy-lyase-like N-terminal" evidence="17">
    <location>
        <begin position="8"/>
        <end position="74"/>
    </location>
</feature>
<dbReference type="SUPFAM" id="SSF143968">
    <property type="entry name" value="UbiD C-terminal domain-like"/>
    <property type="match status" value="1"/>
</dbReference>
<comment type="cofactor">
    <cofactor evidence="14">
        <name>prenylated FMN</name>
        <dbReference type="ChEBI" id="CHEBI:87746"/>
    </cofactor>
</comment>
<dbReference type="InterPro" id="IPR049381">
    <property type="entry name" value="UbiD-like_C"/>
</dbReference>
<evidence type="ECO:0000256" key="9">
    <source>
        <dbReference type="ARBA" id="ARBA00023239"/>
    </source>
</evidence>
<gene>
    <name evidence="19" type="ordered locus">Mfer_0955</name>
</gene>
<proteinExistence type="inferred from homology"/>
<dbReference type="Pfam" id="PF20696">
    <property type="entry name" value="UbiD_C"/>
    <property type="match status" value="1"/>
</dbReference>
<protein>
    <recommendedName>
        <fullName evidence="13">Anhydromevalonate phosphate decarboxylase</fullName>
        <ecNumber evidence="12">4.1.1.126</ecNumber>
    </recommendedName>
</protein>
<dbReference type="GO" id="GO:0016831">
    <property type="term" value="F:carboxy-lyase activity"/>
    <property type="evidence" value="ECO:0007669"/>
    <property type="project" value="UniProtKB-KW"/>
</dbReference>
<comment type="pathway">
    <text evidence="2">Isoprenoid biosynthesis; isopentenyl diphosphate biosynthesis via mevalonate pathway.</text>
</comment>
<comment type="cofactor">
    <cofactor evidence="1">
        <name>Mn(2+)</name>
        <dbReference type="ChEBI" id="CHEBI:29035"/>
    </cofactor>
</comment>
<evidence type="ECO:0000256" key="2">
    <source>
        <dbReference type="ARBA" id="ARBA00005092"/>
    </source>
</evidence>
<dbReference type="NCBIfam" id="TIGR00148">
    <property type="entry name" value="UbiD family decarboxylase"/>
    <property type="match status" value="1"/>
</dbReference>
<keyword evidence="6" id="KW-0210">Decarboxylase</keyword>
<dbReference type="Pfam" id="PF20695">
    <property type="entry name" value="UbiD_N"/>
    <property type="match status" value="1"/>
</dbReference>
<dbReference type="PANTHER" id="PTHR30108">
    <property type="entry name" value="3-OCTAPRENYL-4-HYDROXYBENZOATE CARBOXY-LYASE-RELATED"/>
    <property type="match status" value="1"/>
</dbReference>
<evidence type="ECO:0000256" key="10">
    <source>
        <dbReference type="ARBA" id="ARBA00049054"/>
    </source>
</evidence>
<evidence type="ECO:0000256" key="1">
    <source>
        <dbReference type="ARBA" id="ARBA00001936"/>
    </source>
</evidence>
<dbReference type="HOGENOM" id="CLU_023348_5_1_2"/>
<keyword evidence="7" id="KW-0464">Manganese</keyword>
<dbReference type="PANTHER" id="PTHR30108:SF21">
    <property type="entry name" value="4-HYDROXYBENZOATE DECARBOXYLASE"/>
    <property type="match status" value="1"/>
</dbReference>
<evidence type="ECO:0000313" key="20">
    <source>
        <dbReference type="Proteomes" id="UP000002315"/>
    </source>
</evidence>
<evidence type="ECO:0000256" key="4">
    <source>
        <dbReference type="ARBA" id="ARBA00022630"/>
    </source>
</evidence>
<evidence type="ECO:0000259" key="16">
    <source>
        <dbReference type="Pfam" id="PF01977"/>
    </source>
</evidence>
<name>E3GVY6_METFV</name>
<keyword evidence="4" id="KW-0285">Flavoprotein</keyword>
<dbReference type="GO" id="GO:0008299">
    <property type="term" value="P:isoprenoid biosynthetic process"/>
    <property type="evidence" value="ECO:0007669"/>
    <property type="project" value="UniProtKB-KW"/>
</dbReference>
<dbReference type="STRING" id="523846.Mfer_0955"/>
<evidence type="ECO:0000256" key="7">
    <source>
        <dbReference type="ARBA" id="ARBA00023211"/>
    </source>
</evidence>
<organism evidence="19 20">
    <name type="scientific">Methanothermus fervidus (strain ATCC 43054 / DSM 2088 / JCM 10308 / V24 S)</name>
    <dbReference type="NCBI Taxonomy" id="523846"/>
    <lineage>
        <taxon>Archaea</taxon>
        <taxon>Methanobacteriati</taxon>
        <taxon>Methanobacteriota</taxon>
        <taxon>Methanomada group</taxon>
        <taxon>Methanobacteria</taxon>
        <taxon>Methanobacteriales</taxon>
        <taxon>Methanothermaceae</taxon>
        <taxon>Methanothermus</taxon>
    </lineage>
</organism>
<dbReference type="Gene3D" id="3.40.1670.10">
    <property type="entry name" value="UbiD C-terminal domain-like"/>
    <property type="match status" value="1"/>
</dbReference>
<feature type="region of interest" description="Disordered" evidence="15">
    <location>
        <begin position="395"/>
        <end position="418"/>
    </location>
</feature>
<feature type="domain" description="3-octaprenyl-4-hydroxybenzoate carboxy-lyase-like C-terminal" evidence="18">
    <location>
        <begin position="290"/>
        <end position="411"/>
    </location>
</feature>
<evidence type="ECO:0000256" key="13">
    <source>
        <dbReference type="ARBA" id="ARBA00049754"/>
    </source>
</evidence>
<evidence type="ECO:0000259" key="18">
    <source>
        <dbReference type="Pfam" id="PF20696"/>
    </source>
</evidence>
<evidence type="ECO:0000313" key="19">
    <source>
        <dbReference type="EMBL" id="ADP77751.1"/>
    </source>
</evidence>
<dbReference type="EC" id="4.1.1.126" evidence="12"/>
<dbReference type="InterPro" id="IPR049383">
    <property type="entry name" value="UbiD-like_N"/>
</dbReference>
<keyword evidence="8" id="KW-0414">Isoprene biosynthesis</keyword>